<accession>A0A835TT99</accession>
<feature type="non-terminal residue" evidence="1">
    <location>
        <position position="80"/>
    </location>
</feature>
<comment type="caution">
    <text evidence="1">The sequence shown here is derived from an EMBL/GenBank/DDBJ whole genome shotgun (WGS) entry which is preliminary data.</text>
</comment>
<dbReference type="AlphaFoldDB" id="A0A835TT99"/>
<evidence type="ECO:0000313" key="1">
    <source>
        <dbReference type="EMBL" id="KAG0118036.1"/>
    </source>
</evidence>
<name>A0A835TT99_9PASS</name>
<reference evidence="1" key="1">
    <citation type="submission" date="2020-10" db="EMBL/GenBank/DDBJ databases">
        <title>Feather gene expression reveals the developmental basis of iridescence in African starlings.</title>
        <authorList>
            <person name="Rubenstein D.R."/>
        </authorList>
    </citation>
    <scope>NUCLEOTIDE SEQUENCE</scope>
    <source>
        <strain evidence="1">SS15</strain>
        <tissue evidence="1">Liver</tissue>
    </source>
</reference>
<organism evidence="1">
    <name type="scientific">Lamprotornis superbus</name>
    <dbReference type="NCBI Taxonomy" id="245042"/>
    <lineage>
        <taxon>Eukaryota</taxon>
        <taxon>Metazoa</taxon>
        <taxon>Chordata</taxon>
        <taxon>Craniata</taxon>
        <taxon>Vertebrata</taxon>
        <taxon>Euteleostomi</taxon>
        <taxon>Archelosauria</taxon>
        <taxon>Archosauria</taxon>
        <taxon>Dinosauria</taxon>
        <taxon>Saurischia</taxon>
        <taxon>Theropoda</taxon>
        <taxon>Coelurosauria</taxon>
        <taxon>Aves</taxon>
        <taxon>Neognathae</taxon>
        <taxon>Neoaves</taxon>
        <taxon>Telluraves</taxon>
        <taxon>Australaves</taxon>
        <taxon>Passeriformes</taxon>
        <taxon>Sturnidae</taxon>
        <taxon>Lamprotornis</taxon>
    </lineage>
</organism>
<reference evidence="2 3" key="2">
    <citation type="journal article" date="2021" name="J. Hered.">
        <title>Feather Gene Expression Elucidates the Developmental Basis of Plumage Iridescence in African Starlings.</title>
        <authorList>
            <person name="Rubenstein D.R."/>
            <person name="Corvelo A."/>
            <person name="MacManes M.D."/>
            <person name="Maia R."/>
            <person name="Narzisi G."/>
            <person name="Rousaki A."/>
            <person name="Vandenabeele P."/>
            <person name="Shawkey M.D."/>
            <person name="Solomon J."/>
        </authorList>
    </citation>
    <scope>NUCLEOTIDE SEQUENCE [LARGE SCALE GENOMIC DNA]</scope>
    <source>
        <strain evidence="2">SS15</strain>
    </source>
</reference>
<reference evidence="2" key="3">
    <citation type="submission" date="2022-01" db="EMBL/GenBank/DDBJ databases">
        <authorList>
            <person name="Rubenstein D.R."/>
        </authorList>
    </citation>
    <scope>NUCLEOTIDE SEQUENCE</scope>
    <source>
        <strain evidence="2">SS15</strain>
        <tissue evidence="2">Liver</tissue>
    </source>
</reference>
<keyword evidence="3" id="KW-1185">Reference proteome</keyword>
<sequence length="80" mass="8965">MVYHRPGPLTGQRADGDMAQPKTVRLWMHPQELRDCTGEATEEGASLIQWKKLLSKLHCLQELLLSAVKASELLLRGKGQ</sequence>
<evidence type="ECO:0000313" key="3">
    <source>
        <dbReference type="Proteomes" id="UP000618051"/>
    </source>
</evidence>
<protein>
    <submittedName>
        <fullName evidence="1">Uncharacterized protein</fullName>
    </submittedName>
</protein>
<evidence type="ECO:0000313" key="2">
    <source>
        <dbReference type="EMBL" id="KAI1233882.1"/>
    </source>
</evidence>
<dbReference type="EMBL" id="JADDUC020000017">
    <property type="protein sequence ID" value="KAI1233882.1"/>
    <property type="molecule type" value="Genomic_DNA"/>
</dbReference>
<gene>
    <name evidence="2" type="ORF">IHE44_0004332</name>
    <name evidence="1" type="ORF">IHE44_001898</name>
</gene>
<dbReference type="Proteomes" id="UP000618051">
    <property type="component" value="Unassembled WGS sequence"/>
</dbReference>
<dbReference type="EMBL" id="JADDUC010000122">
    <property type="protein sequence ID" value="KAG0118036.1"/>
    <property type="molecule type" value="Genomic_DNA"/>
</dbReference>
<proteinExistence type="predicted"/>